<dbReference type="PANTHER" id="PTHR42912">
    <property type="entry name" value="METHYLTRANSFERASE"/>
    <property type="match status" value="1"/>
</dbReference>
<dbReference type="RefSeq" id="WP_230223906.1">
    <property type="nucleotide sequence ID" value="NZ_JAJKFT010000010.1"/>
</dbReference>
<gene>
    <name evidence="2" type="ORF">LOC68_24735</name>
</gene>
<name>A0A9X1SJ81_9BACT</name>
<comment type="caution">
    <text evidence="2">The sequence shown here is derived from an EMBL/GenBank/DDBJ whole genome shotgun (WGS) entry which is preliminary data.</text>
</comment>
<dbReference type="Proteomes" id="UP001139103">
    <property type="component" value="Unassembled WGS sequence"/>
</dbReference>
<keyword evidence="3" id="KW-1185">Reference proteome</keyword>
<dbReference type="GO" id="GO:0032259">
    <property type="term" value="P:methylation"/>
    <property type="evidence" value="ECO:0007669"/>
    <property type="project" value="UniProtKB-KW"/>
</dbReference>
<keyword evidence="2" id="KW-0489">Methyltransferase</keyword>
<evidence type="ECO:0000313" key="3">
    <source>
        <dbReference type="Proteomes" id="UP001139103"/>
    </source>
</evidence>
<dbReference type="InterPro" id="IPR050508">
    <property type="entry name" value="Methyltransf_Superfamily"/>
</dbReference>
<feature type="domain" description="Methyltransferase type 11" evidence="1">
    <location>
        <begin position="65"/>
        <end position="160"/>
    </location>
</feature>
<dbReference type="GO" id="GO:0008757">
    <property type="term" value="F:S-adenosylmethionine-dependent methyltransferase activity"/>
    <property type="evidence" value="ECO:0007669"/>
    <property type="project" value="InterPro"/>
</dbReference>
<evidence type="ECO:0000313" key="2">
    <source>
        <dbReference type="EMBL" id="MCC9631616.1"/>
    </source>
</evidence>
<dbReference type="InterPro" id="IPR013216">
    <property type="entry name" value="Methyltransf_11"/>
</dbReference>
<sequence length="268" mass="29700">MTNHDILRRSRAAWNHAAKSGNRWSQPIDAETVARAREGDWQVILTPNQATPRSWFGDLAGKQVLCLASGGGQQAPTLAAAGADVVSFDLSDEQLALDRQVAEREGLAIRIEQGDMADLSRFADASFDLIFNPCSTVFIPDVLPVWRECARVLRPGGRLMTGFMNPSYFLFDHEEDGTTDSLLVRHRLPYDELENDDLSETRRRQLADGEALEFSHSLQTQIGGQLAAGLVLIDLYEDWWTSDATRLNQFSPTTVATLAMKPTHASVD</sequence>
<dbReference type="Gene3D" id="3.40.50.150">
    <property type="entry name" value="Vaccinia Virus protein VP39"/>
    <property type="match status" value="1"/>
</dbReference>
<dbReference type="EMBL" id="JAJKFT010000010">
    <property type="protein sequence ID" value="MCC9631616.1"/>
    <property type="molecule type" value="Genomic_DNA"/>
</dbReference>
<keyword evidence="2" id="KW-0808">Transferase</keyword>
<proteinExistence type="predicted"/>
<dbReference type="SUPFAM" id="SSF53335">
    <property type="entry name" value="S-adenosyl-L-methionine-dependent methyltransferases"/>
    <property type="match status" value="1"/>
</dbReference>
<dbReference type="AlphaFoldDB" id="A0A9X1SJ81"/>
<dbReference type="InterPro" id="IPR029063">
    <property type="entry name" value="SAM-dependent_MTases_sf"/>
</dbReference>
<reference evidence="2" key="1">
    <citation type="submission" date="2021-11" db="EMBL/GenBank/DDBJ databases">
        <title>Genome sequence.</title>
        <authorList>
            <person name="Sun Q."/>
        </authorList>
    </citation>
    <scope>NUCLEOTIDE SEQUENCE</scope>
    <source>
        <strain evidence="2">JC732</strain>
    </source>
</reference>
<dbReference type="CDD" id="cd02440">
    <property type="entry name" value="AdoMet_MTases"/>
    <property type="match status" value="1"/>
</dbReference>
<dbReference type="Pfam" id="PF08241">
    <property type="entry name" value="Methyltransf_11"/>
    <property type="match status" value="1"/>
</dbReference>
<evidence type="ECO:0000259" key="1">
    <source>
        <dbReference type="Pfam" id="PF08241"/>
    </source>
</evidence>
<accession>A0A9X1SJ81</accession>
<organism evidence="2 3">
    <name type="scientific">Blastopirellula sediminis</name>
    <dbReference type="NCBI Taxonomy" id="2894196"/>
    <lineage>
        <taxon>Bacteria</taxon>
        <taxon>Pseudomonadati</taxon>
        <taxon>Planctomycetota</taxon>
        <taxon>Planctomycetia</taxon>
        <taxon>Pirellulales</taxon>
        <taxon>Pirellulaceae</taxon>
        <taxon>Blastopirellula</taxon>
    </lineage>
</organism>
<protein>
    <submittedName>
        <fullName evidence="2">Class I SAM-dependent methyltransferase</fullName>
    </submittedName>
</protein>
<dbReference type="PANTHER" id="PTHR42912:SF6">
    <property type="entry name" value="METHYLTRANSFERASE TYPE 11 DOMAIN-CONTAINING PROTEIN"/>
    <property type="match status" value="1"/>
</dbReference>